<dbReference type="Gene3D" id="3.30.565.10">
    <property type="entry name" value="Histidine kinase-like ATPase, C-terminal domain"/>
    <property type="match status" value="1"/>
</dbReference>
<evidence type="ECO:0000256" key="4">
    <source>
        <dbReference type="ARBA" id="ARBA00022553"/>
    </source>
</evidence>
<feature type="transmembrane region" description="Helical" evidence="16">
    <location>
        <begin position="87"/>
        <end position="104"/>
    </location>
</feature>
<keyword evidence="7" id="KW-0547">Nucleotide-binding</keyword>
<dbReference type="NCBIfam" id="TIGR00229">
    <property type="entry name" value="sensory_box"/>
    <property type="match status" value="4"/>
</dbReference>
<feature type="domain" description="PAC" evidence="20">
    <location>
        <begin position="196"/>
        <end position="248"/>
    </location>
</feature>
<dbReference type="SMART" id="SM00086">
    <property type="entry name" value="PAC"/>
    <property type="match status" value="3"/>
</dbReference>
<evidence type="ECO:0000256" key="9">
    <source>
        <dbReference type="ARBA" id="ARBA00022840"/>
    </source>
</evidence>
<dbReference type="SMART" id="SM00387">
    <property type="entry name" value="HATPase_c"/>
    <property type="match status" value="1"/>
</dbReference>
<feature type="modified residue" description="4-aspartylphosphate" evidence="13">
    <location>
        <position position="1277"/>
    </location>
</feature>
<evidence type="ECO:0000256" key="2">
    <source>
        <dbReference type="ARBA" id="ARBA00004141"/>
    </source>
</evidence>
<dbReference type="InterPro" id="IPR011006">
    <property type="entry name" value="CheY-like_superfamily"/>
</dbReference>
<comment type="caution">
    <text evidence="21">The sequence shown here is derived from an EMBL/GenBank/DDBJ whole genome shotgun (WGS) entry which is preliminary data.</text>
</comment>
<evidence type="ECO:0000259" key="17">
    <source>
        <dbReference type="PROSITE" id="PS50109"/>
    </source>
</evidence>
<dbReference type="InterPro" id="IPR035965">
    <property type="entry name" value="PAS-like_dom_sf"/>
</dbReference>
<dbReference type="PROSITE" id="PS50113">
    <property type="entry name" value="PAC"/>
    <property type="match status" value="3"/>
</dbReference>
<dbReference type="Pfam" id="PF00072">
    <property type="entry name" value="Response_reg"/>
    <property type="match status" value="1"/>
</dbReference>
<evidence type="ECO:0000259" key="18">
    <source>
        <dbReference type="PROSITE" id="PS50110"/>
    </source>
</evidence>
<dbReference type="Pfam" id="PF13426">
    <property type="entry name" value="PAS_9"/>
    <property type="match status" value="2"/>
</dbReference>
<feature type="domain" description="PAS" evidence="19">
    <location>
        <begin position="124"/>
        <end position="178"/>
    </location>
</feature>
<dbReference type="Gene3D" id="3.40.50.2300">
    <property type="match status" value="1"/>
</dbReference>
<keyword evidence="10 16" id="KW-1133">Transmembrane helix</keyword>
<evidence type="ECO:0000256" key="6">
    <source>
        <dbReference type="ARBA" id="ARBA00022692"/>
    </source>
</evidence>
<evidence type="ECO:0000256" key="1">
    <source>
        <dbReference type="ARBA" id="ARBA00000085"/>
    </source>
</evidence>
<feature type="transmembrane region" description="Helical" evidence="16">
    <location>
        <begin position="58"/>
        <end position="80"/>
    </location>
</feature>
<dbReference type="SUPFAM" id="SSF55874">
    <property type="entry name" value="ATPase domain of HSP90 chaperone/DNA topoisomerase II/histidine kinase"/>
    <property type="match status" value="1"/>
</dbReference>
<reference evidence="21 22" key="1">
    <citation type="submission" date="2022-04" db="EMBL/GenBank/DDBJ databases">
        <title>Positive selection, recombination, and allopatry shape intraspecific diversity of widespread and dominant cyanobacteria.</title>
        <authorList>
            <person name="Wei J."/>
            <person name="Shu W."/>
            <person name="Hu C."/>
        </authorList>
    </citation>
    <scope>NUCLEOTIDE SEQUENCE [LARGE SCALE GENOMIC DNA]</scope>
    <source>
        <strain evidence="21 22">GB2-A5</strain>
    </source>
</reference>
<dbReference type="Pfam" id="PF01590">
    <property type="entry name" value="GAF"/>
    <property type="match status" value="1"/>
</dbReference>
<dbReference type="Gene3D" id="3.30.450.40">
    <property type="match status" value="1"/>
</dbReference>
<dbReference type="Gene3D" id="1.20.120.620">
    <property type="entry name" value="Backbone structure of the membrane domain of e. Coli histidine kinase receptor kdpd"/>
    <property type="match status" value="1"/>
</dbReference>
<dbReference type="InterPro" id="IPR003661">
    <property type="entry name" value="HisK_dim/P_dom"/>
</dbReference>
<evidence type="ECO:0000259" key="19">
    <source>
        <dbReference type="PROSITE" id="PS50112"/>
    </source>
</evidence>
<evidence type="ECO:0000256" key="14">
    <source>
        <dbReference type="SAM" id="Coils"/>
    </source>
</evidence>
<feature type="transmembrane region" description="Helical" evidence="16">
    <location>
        <begin position="12"/>
        <end position="38"/>
    </location>
</feature>
<comment type="catalytic activity">
    <reaction evidence="1">
        <text>ATP + protein L-histidine = ADP + protein N-phospho-L-histidine.</text>
        <dbReference type="EC" id="2.7.13.3"/>
    </reaction>
</comment>
<evidence type="ECO:0000256" key="11">
    <source>
        <dbReference type="ARBA" id="ARBA00023012"/>
    </source>
</evidence>
<keyword evidence="8" id="KW-0418">Kinase</keyword>
<dbReference type="PROSITE" id="PS50112">
    <property type="entry name" value="PAS"/>
    <property type="match status" value="4"/>
</dbReference>
<evidence type="ECO:0000256" key="15">
    <source>
        <dbReference type="SAM" id="MobiDB-lite"/>
    </source>
</evidence>
<name>A0ABV0JX89_9CYAN</name>
<feature type="domain" description="PAS" evidence="19">
    <location>
        <begin position="643"/>
        <end position="715"/>
    </location>
</feature>
<dbReference type="InterPro" id="IPR003594">
    <property type="entry name" value="HATPase_dom"/>
</dbReference>
<keyword evidence="4 13" id="KW-0597">Phosphoprotein</keyword>
<dbReference type="PANTHER" id="PTHR43547">
    <property type="entry name" value="TWO-COMPONENT HISTIDINE KINASE"/>
    <property type="match status" value="1"/>
</dbReference>
<evidence type="ECO:0000256" key="13">
    <source>
        <dbReference type="PROSITE-ProRule" id="PRU00169"/>
    </source>
</evidence>
<dbReference type="InterPro" id="IPR025201">
    <property type="entry name" value="KdpD_TM"/>
</dbReference>
<evidence type="ECO:0000256" key="5">
    <source>
        <dbReference type="ARBA" id="ARBA00022679"/>
    </source>
</evidence>
<evidence type="ECO:0000256" key="3">
    <source>
        <dbReference type="ARBA" id="ARBA00012438"/>
    </source>
</evidence>
<dbReference type="Pfam" id="PF08448">
    <property type="entry name" value="PAS_4"/>
    <property type="match status" value="2"/>
</dbReference>
<dbReference type="CDD" id="cd17580">
    <property type="entry name" value="REC_2_DhkD-like"/>
    <property type="match status" value="1"/>
</dbReference>
<keyword evidence="22" id="KW-1185">Reference proteome</keyword>
<dbReference type="InterPro" id="IPR038318">
    <property type="entry name" value="KdpD_sf"/>
</dbReference>
<dbReference type="PROSITE" id="PS50109">
    <property type="entry name" value="HIS_KIN"/>
    <property type="match status" value="1"/>
</dbReference>
<keyword evidence="12 16" id="KW-0472">Membrane</keyword>
<dbReference type="RefSeq" id="WP_190421512.1">
    <property type="nucleotide sequence ID" value="NZ_JAMPKK010000100.1"/>
</dbReference>
<dbReference type="Pfam" id="PF02518">
    <property type="entry name" value="HATPase_c"/>
    <property type="match status" value="1"/>
</dbReference>
<dbReference type="Gene3D" id="1.10.287.130">
    <property type="match status" value="1"/>
</dbReference>
<dbReference type="Pfam" id="PF08447">
    <property type="entry name" value="PAS_3"/>
    <property type="match status" value="1"/>
</dbReference>
<dbReference type="SUPFAM" id="SSF55781">
    <property type="entry name" value="GAF domain-like"/>
    <property type="match status" value="1"/>
</dbReference>
<dbReference type="InterPro" id="IPR000014">
    <property type="entry name" value="PAS"/>
</dbReference>
<dbReference type="EMBL" id="JAMPKK010000100">
    <property type="protein sequence ID" value="MEP0867983.1"/>
    <property type="molecule type" value="Genomic_DNA"/>
</dbReference>
<feature type="coiled-coil region" evidence="14">
    <location>
        <begin position="481"/>
        <end position="508"/>
    </location>
</feature>
<feature type="domain" description="PAC" evidence="20">
    <location>
        <begin position="445"/>
        <end position="497"/>
    </location>
</feature>
<feature type="domain" description="Response regulatory" evidence="18">
    <location>
        <begin position="1228"/>
        <end position="1345"/>
    </location>
</feature>
<dbReference type="InterPro" id="IPR036890">
    <property type="entry name" value="HATPase_C_sf"/>
</dbReference>
<evidence type="ECO:0000313" key="22">
    <source>
        <dbReference type="Proteomes" id="UP001442494"/>
    </source>
</evidence>
<keyword evidence="9" id="KW-0067">ATP-binding</keyword>
<proteinExistence type="predicted"/>
<feature type="domain" description="PAC" evidence="20">
    <location>
        <begin position="718"/>
        <end position="770"/>
    </location>
</feature>
<protein>
    <recommendedName>
        <fullName evidence="3">histidine kinase</fullName>
        <ecNumber evidence="3">2.7.13.3</ecNumber>
    </recommendedName>
</protein>
<dbReference type="InterPro" id="IPR001610">
    <property type="entry name" value="PAC"/>
</dbReference>
<feature type="domain" description="Histidine kinase" evidence="17">
    <location>
        <begin position="962"/>
        <end position="1194"/>
    </location>
</feature>
<dbReference type="PANTHER" id="PTHR43547:SF2">
    <property type="entry name" value="HYBRID SIGNAL TRANSDUCTION HISTIDINE KINASE C"/>
    <property type="match status" value="1"/>
</dbReference>
<dbReference type="Gene3D" id="3.30.450.20">
    <property type="entry name" value="PAS domain"/>
    <property type="match status" value="5"/>
</dbReference>
<dbReference type="SUPFAM" id="SSF47384">
    <property type="entry name" value="Homodimeric domain of signal transducing histidine kinase"/>
    <property type="match status" value="1"/>
</dbReference>
<sequence length="1351" mass="153279">MWRVTHPRLRRYGVAVISTGIALQLTLLLKPLIAPTILPLFYAAVTVSAWYGGMKPGLLATILSTLVINYFFIAPVYSLAIASLNDILRLGVFVLVTLLISTLNSELCTAKQRLETSMLKLQASEEQYRRIVDTAYEGIWTTNAEFKTEYVNQRMAHLLGYSVEEMLGHSIFDFMDDEAQIEAQARIKRRKQPNKDQFDFRYRRKDGSTLWTIVSTSQILDERGQFMGAIAMITDITLRKQAEEERIQLLNKEQAAKEQITNTLESISDAFVALDSEWRYTYVNTRAEQFFQKPREELISKIVWEVFPPLPNSQFYIHAHHALSEQVAVEYEELNQRFQKWILVRIYPSKDGLAVYFRDITLRKQTEQSLQDSEEQIRLITDSVPIYISYVDSEQRYRFNNRAYEEWFGYSRSQITGKHLKEVMGESIYQSVQKFIEAALSGQKVSYESAFTRSNGDQRYVQGTYVPHFGEGGEVKGFFVLVNDITERKQAEEALRKSEERYRAFVEQSSEGIWRFELEQPVYINSPEDEQIEQFYQYGYLAECNNVMAQMYGYDSAEEIVGTRLENFIVSEDINNIEYLRAFIRSGYRLHQAESYEIDKQGNFKYFVNNLVGIVENGQLVRAWGTQNDITLDKQAETALSESEKRFRIAAQCATDVIYEWDIESDRMEWFGKIDEHLGYEPGEFPRTLQAWENMLHPDDRDRVIAAVDQHLQTGEPFFQEYRVQRKDGTYLYWTDSATAIKNENGKPIKWIGVNTNITERKRAEKQILRYANRLQVLAEASRTFAEAILDYQTALDTICQRTVELVGDTCTIRLVSEDGQWLNTVAVYHPNPEAIAFVRELSAAAPQRIDEGLTARVFETGESLLIPVVSQEQLRASIKAEYLPCLERFSVYSLLVAPLRVRGRIIGTIALSRDKSDNSYTINDQVFLQDLADRAALAIDNARLYNESVQANRMKDEFLATLSHELRTPLNAMLGWTQLLRNRQFDPTTTAKALETIDRNTRSLSQLIEDVLDVSRIITGKLRLNVYPVELLPVIEAAIDIVLPAANAKEIYIESILDRSVVSVLGDSTRLQQIVWNLLSNAVKFTPSKGRVTIKLSVVREQLSSRQIETLSTDNYAQIQISDTGAGISPDFLPYVFERFRQADGTTTRSHGGLGLGLAIVRHLVELQGGTVHAESLGQGQGATFTVRLPLIDKGQATRDRGLGTQQDSHPTPIPDPQSPIPLNGLRVLIVDDEADARDLLSTMLAEYGAEVTAVPSVSVALETLQRLKPDVLVSDIGMPEENGYSLIRKIRALDTASKNIPAVALTAYARAEDRTQALLSGFQLHVPKPVDPAELAAVIANLAGRTGQV</sequence>
<dbReference type="PROSITE" id="PS50110">
    <property type="entry name" value="RESPONSE_REGULATORY"/>
    <property type="match status" value="1"/>
</dbReference>
<feature type="domain" description="PAS" evidence="19">
    <location>
        <begin position="373"/>
        <end position="443"/>
    </location>
</feature>
<dbReference type="InterPro" id="IPR003018">
    <property type="entry name" value="GAF"/>
</dbReference>
<dbReference type="InterPro" id="IPR029016">
    <property type="entry name" value="GAF-like_dom_sf"/>
</dbReference>
<keyword evidence="6 16" id="KW-0812">Transmembrane</keyword>
<dbReference type="InterPro" id="IPR004358">
    <property type="entry name" value="Sig_transdc_His_kin-like_C"/>
</dbReference>
<gene>
    <name evidence="21" type="ORF">NDI37_26435</name>
</gene>
<dbReference type="InterPro" id="IPR005467">
    <property type="entry name" value="His_kinase_dom"/>
</dbReference>
<dbReference type="SUPFAM" id="SSF52172">
    <property type="entry name" value="CheY-like"/>
    <property type="match status" value="1"/>
</dbReference>
<feature type="coiled-coil region" evidence="14">
    <location>
        <begin position="233"/>
        <end position="270"/>
    </location>
</feature>
<evidence type="ECO:0000313" key="21">
    <source>
        <dbReference type="EMBL" id="MEP0867983.1"/>
    </source>
</evidence>
<evidence type="ECO:0000256" key="16">
    <source>
        <dbReference type="SAM" id="Phobius"/>
    </source>
</evidence>
<dbReference type="InterPro" id="IPR001789">
    <property type="entry name" value="Sig_transdc_resp-reg_receiver"/>
</dbReference>
<dbReference type="InterPro" id="IPR013655">
    <property type="entry name" value="PAS_fold_3"/>
</dbReference>
<evidence type="ECO:0000256" key="8">
    <source>
        <dbReference type="ARBA" id="ARBA00022777"/>
    </source>
</evidence>
<dbReference type="InterPro" id="IPR000700">
    <property type="entry name" value="PAS-assoc_C"/>
</dbReference>
<dbReference type="CDD" id="cd00082">
    <property type="entry name" value="HisKA"/>
    <property type="match status" value="1"/>
</dbReference>
<keyword evidence="14" id="KW-0175">Coiled coil</keyword>
<dbReference type="SMART" id="SM00065">
    <property type="entry name" value="GAF"/>
    <property type="match status" value="1"/>
</dbReference>
<feature type="domain" description="PAS" evidence="19">
    <location>
        <begin position="256"/>
        <end position="326"/>
    </location>
</feature>
<dbReference type="CDD" id="cd00130">
    <property type="entry name" value="PAS"/>
    <property type="match status" value="4"/>
</dbReference>
<dbReference type="SMART" id="SM00448">
    <property type="entry name" value="REC"/>
    <property type="match status" value="1"/>
</dbReference>
<organism evidence="21 22">
    <name type="scientific">Funiculus sociatus GB2-A5</name>
    <dbReference type="NCBI Taxonomy" id="2933946"/>
    <lineage>
        <taxon>Bacteria</taxon>
        <taxon>Bacillati</taxon>
        <taxon>Cyanobacteriota</taxon>
        <taxon>Cyanophyceae</taxon>
        <taxon>Coleofasciculales</taxon>
        <taxon>Coleofasciculaceae</taxon>
        <taxon>Funiculus</taxon>
    </lineage>
</organism>
<evidence type="ECO:0000256" key="12">
    <source>
        <dbReference type="ARBA" id="ARBA00023136"/>
    </source>
</evidence>
<evidence type="ECO:0000256" key="10">
    <source>
        <dbReference type="ARBA" id="ARBA00022989"/>
    </source>
</evidence>
<dbReference type="InterPro" id="IPR036097">
    <property type="entry name" value="HisK_dim/P_sf"/>
</dbReference>
<dbReference type="PRINTS" id="PR00344">
    <property type="entry name" value="BCTRLSENSOR"/>
</dbReference>
<dbReference type="SMART" id="SM00388">
    <property type="entry name" value="HisKA"/>
    <property type="match status" value="1"/>
</dbReference>
<dbReference type="InterPro" id="IPR013656">
    <property type="entry name" value="PAS_4"/>
</dbReference>
<dbReference type="CDD" id="cd16922">
    <property type="entry name" value="HATPase_EvgS-ArcB-TorS-like"/>
    <property type="match status" value="1"/>
</dbReference>
<dbReference type="SUPFAM" id="SSF55785">
    <property type="entry name" value="PYP-like sensor domain (PAS domain)"/>
    <property type="match status" value="5"/>
</dbReference>
<dbReference type="Pfam" id="PF13493">
    <property type="entry name" value="DUF4118"/>
    <property type="match status" value="1"/>
</dbReference>
<dbReference type="SMART" id="SM00091">
    <property type="entry name" value="PAS"/>
    <property type="match status" value="4"/>
</dbReference>
<accession>A0ABV0JX89</accession>
<evidence type="ECO:0000256" key="7">
    <source>
        <dbReference type="ARBA" id="ARBA00022741"/>
    </source>
</evidence>
<dbReference type="EC" id="2.7.13.3" evidence="3"/>
<comment type="subcellular location">
    <subcellularLocation>
        <location evidence="2">Membrane</location>
        <topology evidence="2">Multi-pass membrane protein</topology>
    </subcellularLocation>
</comment>
<dbReference type="Proteomes" id="UP001442494">
    <property type="component" value="Unassembled WGS sequence"/>
</dbReference>
<keyword evidence="11" id="KW-0902">Two-component regulatory system</keyword>
<keyword evidence="5" id="KW-0808">Transferase</keyword>
<dbReference type="Pfam" id="PF00512">
    <property type="entry name" value="HisKA"/>
    <property type="match status" value="1"/>
</dbReference>
<evidence type="ECO:0000259" key="20">
    <source>
        <dbReference type="PROSITE" id="PS50113"/>
    </source>
</evidence>
<feature type="region of interest" description="Disordered" evidence="15">
    <location>
        <begin position="1200"/>
        <end position="1220"/>
    </location>
</feature>